<dbReference type="PROSITE" id="PS51195">
    <property type="entry name" value="Q_MOTIF"/>
    <property type="match status" value="1"/>
</dbReference>
<dbReference type="Pfam" id="PF04212">
    <property type="entry name" value="MIT"/>
    <property type="match status" value="1"/>
</dbReference>
<keyword evidence="25" id="KW-1185">Reference proteome</keyword>
<feature type="domain" description="DEAD-box RNA helicase Q" evidence="23">
    <location>
        <begin position="1060"/>
        <end position="1088"/>
    </location>
</feature>
<dbReference type="GO" id="GO:0035091">
    <property type="term" value="F:phosphatidylinositol binding"/>
    <property type="evidence" value="ECO:0007669"/>
    <property type="project" value="InterPro"/>
</dbReference>
<dbReference type="InterPro" id="IPR051866">
    <property type="entry name" value="Intracell_Sig-Traffick_Protein"/>
</dbReference>
<feature type="domain" description="PX" evidence="20">
    <location>
        <begin position="28"/>
        <end position="151"/>
    </location>
</feature>
<dbReference type="PROSITE" id="PS51194">
    <property type="entry name" value="HELICASE_CTER"/>
    <property type="match status" value="1"/>
</dbReference>
<dbReference type="GO" id="GO:0004527">
    <property type="term" value="F:exonuclease activity"/>
    <property type="evidence" value="ECO:0007669"/>
    <property type="project" value="UniProtKB-KW"/>
</dbReference>
<dbReference type="SMART" id="SM00745">
    <property type="entry name" value="MIT"/>
    <property type="match status" value="1"/>
</dbReference>
<dbReference type="PANTHER" id="PTHR15508">
    <property type="entry name" value="RIBOSOMAL PROTEIN S6 KINASE"/>
    <property type="match status" value="1"/>
</dbReference>
<dbReference type="InterPro" id="IPR011545">
    <property type="entry name" value="DEAD/DEAH_box_helicase_dom"/>
</dbReference>
<dbReference type="InterPro" id="IPR007330">
    <property type="entry name" value="MIT_dom"/>
</dbReference>
<evidence type="ECO:0000259" key="19">
    <source>
        <dbReference type="PROSITE" id="PS50188"/>
    </source>
</evidence>
<feature type="short sequence motif" description="Q motif" evidence="16">
    <location>
        <begin position="1060"/>
        <end position="1088"/>
    </location>
</feature>
<feature type="domain" description="Helicase C-terminal" evidence="22">
    <location>
        <begin position="1544"/>
        <end position="1747"/>
    </location>
</feature>
<evidence type="ECO:0000256" key="15">
    <source>
        <dbReference type="ARBA" id="ARBA00072020"/>
    </source>
</evidence>
<keyword evidence="11" id="KW-0694">RNA-binding</keyword>
<feature type="domain" description="Helicase ATP-binding" evidence="21">
    <location>
        <begin position="1315"/>
        <end position="1491"/>
    </location>
</feature>
<evidence type="ECO:0000256" key="13">
    <source>
        <dbReference type="ARBA" id="ARBA00047984"/>
    </source>
</evidence>
<feature type="region of interest" description="Disordered" evidence="17">
    <location>
        <begin position="927"/>
        <end position="946"/>
    </location>
</feature>
<dbReference type="EMBL" id="CAJPEX010000565">
    <property type="protein sequence ID" value="CAG0916310.1"/>
    <property type="molecule type" value="Genomic_DNA"/>
</dbReference>
<evidence type="ECO:0000259" key="20">
    <source>
        <dbReference type="PROSITE" id="PS50195"/>
    </source>
</evidence>
<feature type="compositionally biased region" description="Basic residues" evidence="17">
    <location>
        <begin position="829"/>
        <end position="838"/>
    </location>
</feature>
<name>A0A7R9BIT1_9CRUS</name>
<keyword evidence="6" id="KW-0547">Nucleotide-binding</keyword>
<dbReference type="InterPro" id="IPR036181">
    <property type="entry name" value="MIT_dom_sf"/>
</dbReference>
<dbReference type="SUPFAM" id="SSF49899">
    <property type="entry name" value="Concanavalin A-like lectins/glucanases"/>
    <property type="match status" value="1"/>
</dbReference>
<comment type="catalytic activity">
    <reaction evidence="13">
        <text>ATP + H2O = ADP + phosphate + H(+)</text>
        <dbReference type="Rhea" id="RHEA:13065"/>
        <dbReference type="ChEBI" id="CHEBI:15377"/>
        <dbReference type="ChEBI" id="CHEBI:15378"/>
        <dbReference type="ChEBI" id="CHEBI:30616"/>
        <dbReference type="ChEBI" id="CHEBI:43474"/>
        <dbReference type="ChEBI" id="CHEBI:456216"/>
        <dbReference type="EC" id="3.6.4.13"/>
    </reaction>
</comment>
<dbReference type="CDD" id="cd12873">
    <property type="entry name" value="SPRY_DDX1"/>
    <property type="match status" value="1"/>
</dbReference>
<dbReference type="Pfam" id="PF04438">
    <property type="entry name" value="zf-HIT"/>
    <property type="match status" value="1"/>
</dbReference>
<evidence type="ECO:0000259" key="23">
    <source>
        <dbReference type="PROSITE" id="PS51195"/>
    </source>
</evidence>
<dbReference type="OrthoDB" id="1735at2759"/>
<dbReference type="Pfam" id="PF00069">
    <property type="entry name" value="Pkinase"/>
    <property type="match status" value="1"/>
</dbReference>
<dbReference type="Pfam" id="PF00622">
    <property type="entry name" value="SPRY"/>
    <property type="match status" value="1"/>
</dbReference>
<feature type="region of interest" description="Disordered" evidence="17">
    <location>
        <begin position="162"/>
        <end position="183"/>
    </location>
</feature>
<feature type="compositionally biased region" description="Basic and acidic residues" evidence="17">
    <location>
        <begin position="217"/>
        <end position="231"/>
    </location>
</feature>
<dbReference type="InterPro" id="IPR001683">
    <property type="entry name" value="PX_dom"/>
</dbReference>
<dbReference type="CDD" id="cd06881">
    <property type="entry name" value="PX_SNX15_like"/>
    <property type="match status" value="1"/>
</dbReference>
<evidence type="ECO:0000259" key="22">
    <source>
        <dbReference type="PROSITE" id="PS51194"/>
    </source>
</evidence>
<dbReference type="InterPro" id="IPR003877">
    <property type="entry name" value="SPRY_dom"/>
</dbReference>
<dbReference type="CDD" id="cd02677">
    <property type="entry name" value="MIT_SNX15"/>
    <property type="match status" value="1"/>
</dbReference>
<evidence type="ECO:0000256" key="16">
    <source>
        <dbReference type="PROSITE-ProRule" id="PRU00552"/>
    </source>
</evidence>
<evidence type="ECO:0000256" key="6">
    <source>
        <dbReference type="ARBA" id="ARBA00022741"/>
    </source>
</evidence>
<dbReference type="InterPro" id="IPR043136">
    <property type="entry name" value="B30.2/SPRY_sf"/>
</dbReference>
<comment type="function">
    <text evidence="14">Acts as an ATP-dependent RNA helicase, able to unwind both RNA-RNA and RNA-DNA duplexes. Possesses 5' single-stranded RNA overhang nuclease activity.</text>
</comment>
<evidence type="ECO:0000256" key="8">
    <source>
        <dbReference type="ARBA" id="ARBA00022806"/>
    </source>
</evidence>
<evidence type="ECO:0000256" key="2">
    <source>
        <dbReference type="ARBA" id="ARBA00009718"/>
    </source>
</evidence>
<evidence type="ECO:0000256" key="17">
    <source>
        <dbReference type="SAM" id="MobiDB-lite"/>
    </source>
</evidence>
<dbReference type="EMBL" id="OA882602">
    <property type="protein sequence ID" value="CAD7276158.1"/>
    <property type="molecule type" value="Genomic_DNA"/>
</dbReference>
<dbReference type="CDD" id="cd23021">
    <property type="entry name" value="zf-HIT_IN80B"/>
    <property type="match status" value="1"/>
</dbReference>
<dbReference type="PROSITE" id="PS50195">
    <property type="entry name" value="PX"/>
    <property type="match status" value="1"/>
</dbReference>
<evidence type="ECO:0000313" key="25">
    <source>
        <dbReference type="Proteomes" id="UP000678499"/>
    </source>
</evidence>
<dbReference type="SMART" id="SM01406">
    <property type="entry name" value="PAPA-1"/>
    <property type="match status" value="1"/>
</dbReference>
<feature type="domain" description="B30.2/SPRY" evidence="19">
    <location>
        <begin position="1130"/>
        <end position="1307"/>
    </location>
</feature>
<dbReference type="PANTHER" id="PTHR15508:SF8">
    <property type="entry name" value="LD24550P"/>
    <property type="match status" value="1"/>
</dbReference>
<dbReference type="InterPro" id="IPR000719">
    <property type="entry name" value="Prot_kinase_dom"/>
</dbReference>
<evidence type="ECO:0000256" key="11">
    <source>
        <dbReference type="ARBA" id="ARBA00022884"/>
    </source>
</evidence>
<gene>
    <name evidence="24" type="ORF">NMOB1V02_LOCUS3934</name>
</gene>
<comment type="similarity">
    <text evidence="2">Belongs to the DEAD box helicase family. DDX59 subfamily.</text>
</comment>
<dbReference type="Pfam" id="PF04795">
    <property type="entry name" value="PAPA-1"/>
    <property type="match status" value="1"/>
</dbReference>
<dbReference type="SUPFAM" id="SSF64268">
    <property type="entry name" value="PX domain"/>
    <property type="match status" value="1"/>
</dbReference>
<dbReference type="InterPro" id="IPR013320">
    <property type="entry name" value="ConA-like_dom_sf"/>
</dbReference>
<evidence type="ECO:0000259" key="21">
    <source>
        <dbReference type="PROSITE" id="PS51192"/>
    </source>
</evidence>
<evidence type="ECO:0000256" key="10">
    <source>
        <dbReference type="ARBA" id="ARBA00022840"/>
    </source>
</evidence>
<evidence type="ECO:0000256" key="12">
    <source>
        <dbReference type="ARBA" id="ARBA00032348"/>
    </source>
</evidence>
<dbReference type="SMART" id="SM00490">
    <property type="entry name" value="HELICc"/>
    <property type="match status" value="1"/>
</dbReference>
<dbReference type="GO" id="GO:0031011">
    <property type="term" value="C:Ino80 complex"/>
    <property type="evidence" value="ECO:0007669"/>
    <property type="project" value="InterPro"/>
</dbReference>
<dbReference type="SMART" id="SM00487">
    <property type="entry name" value="DEXDc"/>
    <property type="match status" value="1"/>
</dbReference>
<evidence type="ECO:0000256" key="7">
    <source>
        <dbReference type="ARBA" id="ARBA00022801"/>
    </source>
</evidence>
<feature type="region of interest" description="Disordered" evidence="17">
    <location>
        <begin position="823"/>
        <end position="862"/>
    </location>
</feature>
<sequence length="1803" mass="199345">MADSSGKSRSVLAPGYGGKISSPCNQMTGTWMRTFDVKEPIRHRKGYTLYKVVSRVYPTIAPEAVTEITVWKRYSDFKKLHADIVTLHKNLHLQGKVPIFAKRKIFGRFEDAVIENRRRSAKELLDFIGLHPPLFTSQLFAQFFEDDASEIRLLDERKTLREKPLIPSPPESESEATASQDGEQFVVISTPETSDEDSPCVPEDQTLSIFLTPPSPEHVRKSAPKPEEPTMRKSSSISSFLGGIWRHFRDDDTISLSSDVSDDALTVSAELARNIAEKCHVVDGSDEKSPSHVVVEKGSQSGRYIVLAAEVVASAQEAESQADFRSAFVKYKASIGILLEGVQNDDDHARRNAVRKKTAKYLERAEAIHRCYLANSEEFTWDDGISPNYCASILHLQVPLIELSRYKILGVIGTVLLALDAVLGRTCVIKVLRKASASGLWTSVGKKTVVPDHVAHVVKLYHFHETPSSIFLVLEYATGGKLWDYLGKYSEMKRKTLRADSLLEGRRNSDFGDQVQTSAARQSLIDGIPVFEESCRTRYEDLFRPETGDEPVVNLNEGPDDGDGVCKGVFPGRPTHRRSKSMDVRIMSPSHRGRLDSRHSFDAGDHSGTSCIGSEQKDEVDWSDIMPESCVKRWGAELVVAVAGLHAAGIVCKDLRPANVLLGSGGQILLSYFSEWCCINRTLLPQLVDSGYMAPEVLAGVLDGCGPKVSPTACDWWSVGVLLYELLTWHKFVDCHVGFSAHQVVLRFPDHLSKDARDLLSELLRFNPKERLGAGVRGWEEIKAHPFFKGTNWDLLLKQADDSSAGLQLTLISADSRIEAAGTSSSRKSSVKKKKKKSKDATPKHATSSRKRRSAEEAHEARYLDAVERGSIDDVNALLGGKKSKVLTARQKAMLSPGDDVEYANILAMSYGYRDRAMTEAEVARKARLSEKRKEDQKKKREEERIQTVDRLLGKNITKEPVKTKSITSIPKGKKSKGSSPTPLGRVSYKHSASDATISGPVGWEFPMKPAPPREYPKFVICGVEGCKNPKKYNCAQTNMPLCSLDCYRTNLVSACDNSATVLQLGVQPEIVKAVEEMEWNLPTDVQAEAIPLILGGGDVLMAAETGSGKTGAFCIPIIQIVWETLRDLQSGKGKRGDKGDSSDPVDTSCKLSYFDRTNALAVAPDGLRCQAREFKDWHGCRATKGVKDSGKYYFEATVEDEGLCRVGWATQSAVLDLGTDKYGFGFGGTGKKSNNRNFEDYGQPFGLHDTIGCYIDLKQGVIGFSKNGADLGVAFHIPGNMLHEPFYPAVVLKNAEMLFNFGETSFKHAPGPDFVAVGKAGPQTAVMNRVSGDGAAHVGPAKPVLKNAPQAIIIEPSRELADQTYSEIRRFKKYLNDPMPRDLLVMGGVPIKDQISDLLTGVDLVVGTPGRLEELINVGHLGLTQCRFFVLDEADGLLSQGYGSLIDKIHAQIPKITADGRRLQMIVCSATLHSFDVKKMADRLMRFPTWVDLKGQDSVPETVHHVVVNVDPRKDPSWKGLRQHVQTDGVHSQDNIQNQSPEALSEAIKVLKGEYCVRVIMEHKMDRCLIFCRTKLDCDNLENYFISLGGGPNRQGHQLSCVCLHGDRKPAERKGNLERFKRNEVRLLICTDVAARGLDVRGLPFVVNVTLPDEKSNYVHRIGRVGRAERMGLAVSLVASGPEKVWFHGEWCPSRGRGCRNTKLTTERGCCIWYDEPNLLAEIEEHLGVTIPQVGADMKVPHDEFDGKVTYGQKRSGTQTGYEGHVAQMADTVKNLADLECRAQLTFLKRNYVEGGSWMLAS</sequence>
<dbReference type="Pfam" id="PF00787">
    <property type="entry name" value="PX"/>
    <property type="match status" value="1"/>
</dbReference>
<dbReference type="InterPro" id="IPR001650">
    <property type="entry name" value="Helicase_C-like"/>
</dbReference>
<dbReference type="InterPro" id="IPR014014">
    <property type="entry name" value="RNA_helicase_DEAD_Q_motif"/>
</dbReference>
<dbReference type="Gene3D" id="3.40.50.300">
    <property type="entry name" value="P-loop containing nucleotide triphosphate hydrolases"/>
    <property type="match status" value="3"/>
</dbReference>
<evidence type="ECO:0000256" key="14">
    <source>
        <dbReference type="ARBA" id="ARBA00058016"/>
    </source>
</evidence>
<dbReference type="Gene3D" id="1.10.510.10">
    <property type="entry name" value="Transferase(Phosphotransferase) domain 1"/>
    <property type="match status" value="2"/>
</dbReference>
<dbReference type="PROSITE" id="PS50188">
    <property type="entry name" value="B302_SPRY"/>
    <property type="match status" value="1"/>
</dbReference>
<dbReference type="InterPro" id="IPR014001">
    <property type="entry name" value="Helicase_ATP-bd"/>
</dbReference>
<dbReference type="SUPFAM" id="SSF116846">
    <property type="entry name" value="MIT domain"/>
    <property type="match status" value="1"/>
</dbReference>
<dbReference type="Gene3D" id="3.30.1520.10">
    <property type="entry name" value="Phox-like domain"/>
    <property type="match status" value="1"/>
</dbReference>
<dbReference type="PROSITE" id="PS50011">
    <property type="entry name" value="PROTEIN_KINASE_DOM"/>
    <property type="match status" value="1"/>
</dbReference>
<dbReference type="InterPro" id="IPR027417">
    <property type="entry name" value="P-loop_NTPase"/>
</dbReference>
<evidence type="ECO:0000256" key="4">
    <source>
        <dbReference type="ARBA" id="ARBA00014916"/>
    </source>
</evidence>
<dbReference type="InterPro" id="IPR001870">
    <property type="entry name" value="B30.2/SPRY"/>
</dbReference>
<protein>
    <recommendedName>
        <fullName evidence="4">ATP-dependent RNA helicase DDX1</fullName>
        <ecNumber evidence="3">3.6.4.13</ecNumber>
    </recommendedName>
    <alternativeName>
        <fullName evidence="15">ATP-dependent RNA helicase Ddx1</fullName>
    </alternativeName>
    <alternativeName>
        <fullName evidence="12">DEAD box protein 1</fullName>
    </alternativeName>
</protein>
<dbReference type="Gene3D" id="1.20.58.80">
    <property type="entry name" value="Phosphotransferase system, lactose/cellobiose-type IIA subunit"/>
    <property type="match status" value="1"/>
</dbReference>
<keyword evidence="7" id="KW-0378">Hydrolase</keyword>
<comment type="similarity">
    <text evidence="1">Belongs to the DEAD box helicase family. DDX1 subfamily.</text>
</comment>
<keyword evidence="10" id="KW-0067">ATP-binding</keyword>
<dbReference type="InterPro" id="IPR007529">
    <property type="entry name" value="Znf_HIT"/>
</dbReference>
<evidence type="ECO:0000256" key="1">
    <source>
        <dbReference type="ARBA" id="ARBA00008765"/>
    </source>
</evidence>
<feature type="domain" description="Protein kinase" evidence="18">
    <location>
        <begin position="401"/>
        <end position="788"/>
    </location>
</feature>
<evidence type="ECO:0000259" key="18">
    <source>
        <dbReference type="PROSITE" id="PS50011"/>
    </source>
</evidence>
<dbReference type="GO" id="GO:0003723">
    <property type="term" value="F:RNA binding"/>
    <property type="evidence" value="ECO:0007669"/>
    <property type="project" value="UniProtKB-KW"/>
</dbReference>
<accession>A0A7R9BIT1</accession>
<feature type="region of interest" description="Disordered" evidence="17">
    <location>
        <begin position="208"/>
        <end position="235"/>
    </location>
</feature>
<dbReference type="Gene3D" id="2.60.120.920">
    <property type="match status" value="1"/>
</dbReference>
<dbReference type="InterPro" id="IPR011009">
    <property type="entry name" value="Kinase-like_dom_sf"/>
</dbReference>
<dbReference type="SUPFAM" id="SSF56112">
    <property type="entry name" value="Protein kinase-like (PK-like)"/>
    <property type="match status" value="1"/>
</dbReference>
<evidence type="ECO:0000256" key="5">
    <source>
        <dbReference type="ARBA" id="ARBA00022722"/>
    </source>
</evidence>
<dbReference type="GO" id="GO:0003724">
    <property type="term" value="F:RNA helicase activity"/>
    <property type="evidence" value="ECO:0007669"/>
    <property type="project" value="UniProtKB-EC"/>
</dbReference>
<dbReference type="SUPFAM" id="SSF52540">
    <property type="entry name" value="P-loop containing nucleoside triphosphate hydrolases"/>
    <property type="match status" value="2"/>
</dbReference>
<reference evidence="24" key="1">
    <citation type="submission" date="2020-11" db="EMBL/GenBank/DDBJ databases">
        <authorList>
            <person name="Tran Van P."/>
        </authorList>
    </citation>
    <scope>NUCLEOTIDE SEQUENCE</scope>
</reference>
<dbReference type="SMART" id="SM00449">
    <property type="entry name" value="SPRY"/>
    <property type="match status" value="1"/>
</dbReference>
<evidence type="ECO:0000313" key="24">
    <source>
        <dbReference type="EMBL" id="CAD7276158.1"/>
    </source>
</evidence>
<organism evidence="24">
    <name type="scientific">Notodromas monacha</name>
    <dbReference type="NCBI Taxonomy" id="399045"/>
    <lineage>
        <taxon>Eukaryota</taxon>
        <taxon>Metazoa</taxon>
        <taxon>Ecdysozoa</taxon>
        <taxon>Arthropoda</taxon>
        <taxon>Crustacea</taxon>
        <taxon>Oligostraca</taxon>
        <taxon>Ostracoda</taxon>
        <taxon>Podocopa</taxon>
        <taxon>Podocopida</taxon>
        <taxon>Cypridocopina</taxon>
        <taxon>Cypridoidea</taxon>
        <taxon>Cyprididae</taxon>
        <taxon>Notodromas</taxon>
    </lineage>
</organism>
<dbReference type="FunFam" id="3.40.50.300:FF:000652">
    <property type="entry name" value="ATP-dependent RNA helicase DDX1"/>
    <property type="match status" value="1"/>
</dbReference>
<evidence type="ECO:0000256" key="3">
    <source>
        <dbReference type="ARBA" id="ARBA00012552"/>
    </source>
</evidence>
<dbReference type="SMART" id="SM00312">
    <property type="entry name" value="PX"/>
    <property type="match status" value="1"/>
</dbReference>
<dbReference type="FunFam" id="2.60.120.920:FF:000076">
    <property type="entry name" value="ATP-dependent RNA helicase DDX1"/>
    <property type="match status" value="1"/>
</dbReference>
<dbReference type="InterPro" id="IPR006880">
    <property type="entry name" value="INO80B_C"/>
</dbReference>
<proteinExistence type="inferred from homology"/>
<dbReference type="FunFam" id="3.40.50.300:FF:000708">
    <property type="entry name" value="ATP-dependent RNA helicase DDX1"/>
    <property type="match status" value="1"/>
</dbReference>
<evidence type="ECO:0000256" key="9">
    <source>
        <dbReference type="ARBA" id="ARBA00022839"/>
    </source>
</evidence>
<dbReference type="GO" id="GO:0004672">
    <property type="term" value="F:protein kinase activity"/>
    <property type="evidence" value="ECO:0007669"/>
    <property type="project" value="InterPro"/>
</dbReference>
<dbReference type="EC" id="3.6.4.13" evidence="3"/>
<dbReference type="InterPro" id="IPR036871">
    <property type="entry name" value="PX_dom_sf"/>
</dbReference>
<keyword evidence="5" id="KW-0540">Nuclease</keyword>
<dbReference type="Pfam" id="PF00270">
    <property type="entry name" value="DEAD"/>
    <property type="match status" value="2"/>
</dbReference>
<keyword evidence="9" id="KW-0269">Exonuclease</keyword>
<dbReference type="Pfam" id="PF00271">
    <property type="entry name" value="Helicase_C"/>
    <property type="match status" value="1"/>
</dbReference>
<dbReference type="Proteomes" id="UP000678499">
    <property type="component" value="Unassembled WGS sequence"/>
</dbReference>
<feature type="region of interest" description="Disordered" evidence="17">
    <location>
        <begin position="963"/>
        <end position="992"/>
    </location>
</feature>
<dbReference type="GO" id="GO:0005524">
    <property type="term" value="F:ATP binding"/>
    <property type="evidence" value="ECO:0007669"/>
    <property type="project" value="UniProtKB-KW"/>
</dbReference>
<keyword evidence="8" id="KW-0347">Helicase</keyword>
<dbReference type="CDD" id="cd18787">
    <property type="entry name" value="SF2_C_DEAD"/>
    <property type="match status" value="1"/>
</dbReference>
<dbReference type="PROSITE" id="PS51192">
    <property type="entry name" value="HELICASE_ATP_BIND_1"/>
    <property type="match status" value="1"/>
</dbReference>